<dbReference type="SUPFAM" id="SSF48350">
    <property type="entry name" value="GTPase activation domain, GAP"/>
    <property type="match status" value="1"/>
</dbReference>
<dbReference type="Gene3D" id="1.10.506.10">
    <property type="entry name" value="GTPase Activation - p120gap, domain 1"/>
    <property type="match status" value="1"/>
</dbReference>
<feature type="domain" description="C2" evidence="9">
    <location>
        <begin position="1"/>
        <end position="105"/>
    </location>
</feature>
<dbReference type="GO" id="GO:0005096">
    <property type="term" value="F:GTPase activator activity"/>
    <property type="evidence" value="ECO:0007669"/>
    <property type="project" value="UniProtKB-KW"/>
</dbReference>
<name>A0A8C9G5V6_PAVCR</name>
<evidence type="ECO:0000256" key="2">
    <source>
        <dbReference type="ARBA" id="ARBA00022723"/>
    </source>
</evidence>
<reference evidence="11" key="1">
    <citation type="submission" date="2025-08" db="UniProtKB">
        <authorList>
            <consortium name="Ensembl"/>
        </authorList>
    </citation>
    <scope>IDENTIFICATION</scope>
</reference>
<evidence type="ECO:0000256" key="3">
    <source>
        <dbReference type="ARBA" id="ARBA00022737"/>
    </source>
</evidence>
<dbReference type="Pfam" id="PF00616">
    <property type="entry name" value="RasGAP"/>
    <property type="match status" value="1"/>
</dbReference>
<dbReference type="GO" id="GO:0035556">
    <property type="term" value="P:intracellular signal transduction"/>
    <property type="evidence" value="ECO:0007669"/>
    <property type="project" value="InterPro"/>
</dbReference>
<sequence length="976" mass="107464">MAKSTSLYCRLVEGKELPAKDVSGSSDPYCVVKVDNEVVARTATVWRSLNPFWGEEFTLRLPSGFHSLTIYVLDEDTIGHDDVIGKVSLSRQQISAQPRGIDSWLSLVPVHPDQEVQGEIHLEVRMPEQGHPRVLRCHLIAARDLAPRDPSGTSDPFVRVSCCRHTQETAVIKKTRFPHWDEVLEFELAEDEPGDSVLSVEVWDWDIVGKNDFLGQVKVPLDASGLTEGWFQLLPFPSSTEEPGGQLGSLRLTVRLLEDRVLPQHCYQPLIQLLAEPLCCPGQPAASTALAVLEEVTSGDSRQDVATKLVKVFLAQGLAVPFLDYVITRELTRTTDPNTLFRSNSLASKSVEQFLKAVGLPYLHAVLKPVVNRVFEEKKYVELDPCKMELSRGRRISFKGSLSEAQVRESSLELLQGYLEDTVDAIVGSVDKCPLLMRVAFKQLRRRVEERFPSPQHEEVQYFAISGFLFLRFFAPAVLTPKLFGLREQHAEPRTGRTLLLLAKALQSIGNLGLQPGKEPWMAPLHTVLLPSITRVRAFLDSLIEVDSIQATAGEGMMSVAPFSPSATIKEGFLHAREAEEPSLLPRFAFKKRYFWLSAQALSYSKSPECQERSCIPVGHIRAVERVDEGTFPQPHVMQVVAQDGTGQLRTTYIQCKSAPELWQWLWALRQASSANGAMLPTCHPGTFRTARWTCCLQPNRAAPGCSRTHSAVALDEWSDPLDPAAAAQSLYGHLQRAGTRLWEVVAELEGSVAVQSPELKLGGRRAWGRGGGWGAGLCGVSCIGVHTHGCTHRHMDTGFAYTLARMHVHTCIRTLAGMHAQTCCTCTAACVPNMHAQACTHVRTHAHPRAVFCPPGDSKPPRPHAHEAPPLGCTRMLPAACTRITHGYTRGFAQPRAPHTHDPPLHQTGHVGVGEEKRWEGTQRGGTGRSVGVTSGCRASRVGMLTLHGRRQSRRGAAAGGAARPGCGPRSLRPW</sequence>
<reference evidence="11" key="2">
    <citation type="submission" date="2025-09" db="UniProtKB">
        <authorList>
            <consortium name="Ensembl"/>
        </authorList>
    </citation>
    <scope>IDENTIFICATION</scope>
</reference>
<organism evidence="11 12">
    <name type="scientific">Pavo cristatus</name>
    <name type="common">Indian peafowl</name>
    <name type="synonym">Blue peafowl</name>
    <dbReference type="NCBI Taxonomy" id="9049"/>
    <lineage>
        <taxon>Eukaryota</taxon>
        <taxon>Metazoa</taxon>
        <taxon>Chordata</taxon>
        <taxon>Craniata</taxon>
        <taxon>Vertebrata</taxon>
        <taxon>Euteleostomi</taxon>
        <taxon>Archelosauria</taxon>
        <taxon>Archosauria</taxon>
        <taxon>Dinosauria</taxon>
        <taxon>Saurischia</taxon>
        <taxon>Theropoda</taxon>
        <taxon>Coelurosauria</taxon>
        <taxon>Aves</taxon>
        <taxon>Neognathae</taxon>
        <taxon>Galloanserae</taxon>
        <taxon>Galliformes</taxon>
        <taxon>Phasianidae</taxon>
        <taxon>Phasianinae</taxon>
        <taxon>Pavo</taxon>
    </lineage>
</organism>
<dbReference type="InterPro" id="IPR023152">
    <property type="entry name" value="RasGAP_CS"/>
</dbReference>
<dbReference type="PRINTS" id="PR00360">
    <property type="entry name" value="C2DOMAIN"/>
</dbReference>
<dbReference type="Pfam" id="PF00779">
    <property type="entry name" value="BTK"/>
    <property type="match status" value="1"/>
</dbReference>
<dbReference type="SUPFAM" id="SSF49562">
    <property type="entry name" value="C2 domain (Calcium/lipid-binding domain, CaLB)"/>
    <property type="match status" value="2"/>
</dbReference>
<feature type="domain" description="C2" evidence="9">
    <location>
        <begin position="116"/>
        <end position="234"/>
    </location>
</feature>
<feature type="domain" description="PH" evidence="8">
    <location>
        <begin position="567"/>
        <end position="674"/>
    </location>
</feature>
<evidence type="ECO:0000259" key="9">
    <source>
        <dbReference type="PROSITE" id="PS50004"/>
    </source>
</evidence>
<evidence type="ECO:0000259" key="10">
    <source>
        <dbReference type="PROSITE" id="PS50018"/>
    </source>
</evidence>
<proteinExistence type="predicted"/>
<dbReference type="InterPro" id="IPR039360">
    <property type="entry name" value="Ras_GTPase"/>
</dbReference>
<feature type="domain" description="Ras-GAP" evidence="10">
    <location>
        <begin position="301"/>
        <end position="511"/>
    </location>
</feature>
<dbReference type="PROSITE" id="PS00509">
    <property type="entry name" value="RAS_GTPASE_ACTIV_1"/>
    <property type="match status" value="1"/>
</dbReference>
<evidence type="ECO:0000256" key="6">
    <source>
        <dbReference type="PROSITE-ProRule" id="PRU00432"/>
    </source>
</evidence>
<dbReference type="Pfam" id="PF00169">
    <property type="entry name" value="PH"/>
    <property type="match status" value="1"/>
</dbReference>
<dbReference type="AlphaFoldDB" id="A0A8C9G5V6"/>
<dbReference type="SMART" id="SM00323">
    <property type="entry name" value="RasGAP"/>
    <property type="match status" value="1"/>
</dbReference>
<accession>A0A8C9G5V6</accession>
<dbReference type="InterPro" id="IPR001936">
    <property type="entry name" value="RasGAP_dom"/>
</dbReference>
<dbReference type="PANTHER" id="PTHR10194:SF3">
    <property type="entry name" value="RASGAP-ACTIVATING-LIKE PROTEIN 1"/>
    <property type="match status" value="1"/>
</dbReference>
<dbReference type="SUPFAM" id="SSF50729">
    <property type="entry name" value="PH domain-like"/>
    <property type="match status" value="1"/>
</dbReference>
<dbReference type="InterPro" id="IPR035892">
    <property type="entry name" value="C2_domain_sf"/>
</dbReference>
<dbReference type="Gene3D" id="2.60.40.150">
    <property type="entry name" value="C2 domain"/>
    <property type="match status" value="2"/>
</dbReference>
<dbReference type="Proteomes" id="UP000694428">
    <property type="component" value="Unplaced"/>
</dbReference>
<dbReference type="InterPro" id="IPR011993">
    <property type="entry name" value="PH-like_dom_sf"/>
</dbReference>
<evidence type="ECO:0000256" key="4">
    <source>
        <dbReference type="ARBA" id="ARBA00022771"/>
    </source>
</evidence>
<dbReference type="GO" id="GO:0071277">
    <property type="term" value="P:cellular response to calcium ion"/>
    <property type="evidence" value="ECO:0007669"/>
    <property type="project" value="InterPro"/>
</dbReference>
<dbReference type="InterPro" id="IPR000008">
    <property type="entry name" value="C2_dom"/>
</dbReference>
<keyword evidence="1" id="KW-0343">GTPase activation</keyword>
<dbReference type="CDD" id="cd05135">
    <property type="entry name" value="RasGAP_RASAL"/>
    <property type="match status" value="1"/>
</dbReference>
<feature type="region of interest" description="Disordered" evidence="7">
    <location>
        <begin position="951"/>
        <end position="976"/>
    </location>
</feature>
<keyword evidence="2" id="KW-0479">Metal-binding</keyword>
<evidence type="ECO:0000256" key="1">
    <source>
        <dbReference type="ARBA" id="ARBA00022468"/>
    </source>
</evidence>
<dbReference type="Gene3D" id="2.30.29.30">
    <property type="entry name" value="Pleckstrin-homology domain (PH domain)/Phosphotyrosine-binding domain (PTB)"/>
    <property type="match status" value="1"/>
</dbReference>
<evidence type="ECO:0000256" key="5">
    <source>
        <dbReference type="ARBA" id="ARBA00022833"/>
    </source>
</evidence>
<dbReference type="InterPro" id="IPR001562">
    <property type="entry name" value="Znf_Btk_motif"/>
</dbReference>
<evidence type="ECO:0000313" key="11">
    <source>
        <dbReference type="Ensembl" id="ENSPSTP00000026191.1"/>
    </source>
</evidence>
<keyword evidence="4 6" id="KW-0863">Zinc-finger</keyword>
<keyword evidence="3" id="KW-0677">Repeat</keyword>
<dbReference type="Pfam" id="PF00168">
    <property type="entry name" value="C2"/>
    <property type="match status" value="2"/>
</dbReference>
<dbReference type="PROSITE" id="PS50003">
    <property type="entry name" value="PH_DOMAIN"/>
    <property type="match status" value="1"/>
</dbReference>
<keyword evidence="5" id="KW-0862">Zinc</keyword>
<feature type="compositionally biased region" description="Low complexity" evidence="7">
    <location>
        <begin position="956"/>
        <end position="976"/>
    </location>
</feature>
<dbReference type="PANTHER" id="PTHR10194">
    <property type="entry name" value="RAS GTPASE-ACTIVATING PROTEINS"/>
    <property type="match status" value="1"/>
</dbReference>
<dbReference type="PROSITE" id="PS50004">
    <property type="entry name" value="C2"/>
    <property type="match status" value="2"/>
</dbReference>
<evidence type="ECO:0000259" key="8">
    <source>
        <dbReference type="PROSITE" id="PS50003"/>
    </source>
</evidence>
<dbReference type="InterPro" id="IPR001849">
    <property type="entry name" value="PH_domain"/>
</dbReference>
<dbReference type="SMART" id="SM00239">
    <property type="entry name" value="C2"/>
    <property type="match status" value="2"/>
</dbReference>
<evidence type="ECO:0000313" key="12">
    <source>
        <dbReference type="Proteomes" id="UP000694428"/>
    </source>
</evidence>
<dbReference type="GO" id="GO:0008270">
    <property type="term" value="F:zinc ion binding"/>
    <property type="evidence" value="ECO:0007669"/>
    <property type="project" value="UniProtKB-KW"/>
</dbReference>
<keyword evidence="12" id="KW-1185">Reference proteome</keyword>
<evidence type="ECO:0000256" key="7">
    <source>
        <dbReference type="SAM" id="MobiDB-lite"/>
    </source>
</evidence>
<protein>
    <submittedName>
        <fullName evidence="11">RAS protein activator like 1</fullName>
    </submittedName>
</protein>
<dbReference type="CDD" id="cd04054">
    <property type="entry name" value="C2A_Rasal1_RasA4"/>
    <property type="match status" value="1"/>
</dbReference>
<dbReference type="PROSITE" id="PS50018">
    <property type="entry name" value="RAS_GTPASE_ACTIV_2"/>
    <property type="match status" value="1"/>
</dbReference>
<dbReference type="SMART" id="SM00233">
    <property type="entry name" value="PH"/>
    <property type="match status" value="1"/>
</dbReference>
<dbReference type="Ensembl" id="ENSPSTT00000027550.1">
    <property type="protein sequence ID" value="ENSPSTP00000026191.1"/>
    <property type="gene ID" value="ENSPSTG00000019219.1"/>
</dbReference>
<dbReference type="PROSITE" id="PS51113">
    <property type="entry name" value="ZF_BTK"/>
    <property type="match status" value="1"/>
</dbReference>
<dbReference type="InterPro" id="IPR037776">
    <property type="entry name" value="RASAL_RasGAP"/>
</dbReference>
<dbReference type="FunFam" id="2.30.29.30:FF:000283">
    <property type="entry name" value="Ras GTPase-activating protein 4 isoform 1"/>
    <property type="match status" value="1"/>
</dbReference>
<dbReference type="GO" id="GO:0046580">
    <property type="term" value="P:negative regulation of Ras protein signal transduction"/>
    <property type="evidence" value="ECO:0007669"/>
    <property type="project" value="InterPro"/>
</dbReference>
<dbReference type="InterPro" id="IPR008936">
    <property type="entry name" value="Rho_GTPase_activation_prot"/>
</dbReference>